<protein>
    <recommendedName>
        <fullName evidence="4">NR LBD domain-containing protein</fullName>
    </recommendedName>
</protein>
<keyword evidence="2" id="KW-0804">Transcription</keyword>
<sequence length="325" mass="37653">MHYPSMTPFSQRCIRLDDSDDEIEQLPQITIEEHHFHSSLFGHQFAVDTLQNSNFHQLLKNVDKLEIYCDAPHESFYESTSECSIDVSMEEAFHFPQKISSRLPTETTINQQISSENIKSMWCRMVSHYLEWVAGIPELRLMGVREKVKLITRQLCNIICLTASYWTYKRDHDGIMFASGIWFNPRENCDNIIRNYVTSLANVIHTHVISTFRRLKVAREEYLLLKLIVLFEPLHVQFPAADSLIVETALAKYRSALVSLVKYSHPELDHEAVMDRILALFGVLPYIELVSEMDNMQLAHMILCNNGNMQGRLTNAIHVHSSRID</sequence>
<organism evidence="5 6">
    <name type="scientific">Necator americanus</name>
    <name type="common">Human hookworm</name>
    <dbReference type="NCBI Taxonomy" id="51031"/>
    <lineage>
        <taxon>Eukaryota</taxon>
        <taxon>Metazoa</taxon>
        <taxon>Ecdysozoa</taxon>
        <taxon>Nematoda</taxon>
        <taxon>Chromadorea</taxon>
        <taxon>Rhabditida</taxon>
        <taxon>Rhabditina</taxon>
        <taxon>Rhabditomorpha</taxon>
        <taxon>Strongyloidea</taxon>
        <taxon>Ancylostomatidae</taxon>
        <taxon>Bunostominae</taxon>
        <taxon>Necator</taxon>
    </lineage>
</organism>
<dbReference type="SUPFAM" id="SSF48508">
    <property type="entry name" value="Nuclear receptor ligand-binding domain"/>
    <property type="match status" value="1"/>
</dbReference>
<comment type="caution">
    <text evidence="5">The sequence shown here is derived from an EMBL/GenBank/DDBJ whole genome shotgun (WGS) entry which is preliminary data.</text>
</comment>
<gene>
    <name evidence="5" type="primary">Necator_chrIV.g14813</name>
    <name evidence="5" type="ORF">RB195_001518</name>
</gene>
<dbReference type="Proteomes" id="UP001303046">
    <property type="component" value="Unassembled WGS sequence"/>
</dbReference>
<dbReference type="Pfam" id="PF00104">
    <property type="entry name" value="Hormone_recep"/>
    <property type="match status" value="1"/>
</dbReference>
<keyword evidence="1" id="KW-0805">Transcription regulation</keyword>
<keyword evidence="3" id="KW-0675">Receptor</keyword>
<evidence type="ECO:0000313" key="5">
    <source>
        <dbReference type="EMBL" id="KAK6748948.1"/>
    </source>
</evidence>
<name>A0ABR1DEP7_NECAM</name>
<evidence type="ECO:0000313" key="6">
    <source>
        <dbReference type="Proteomes" id="UP001303046"/>
    </source>
</evidence>
<dbReference type="PANTHER" id="PTHR47630">
    <property type="entry name" value="NUCLEAR HORMONE RECEPTOR FAMILY-RELATED-RELATED"/>
    <property type="match status" value="1"/>
</dbReference>
<dbReference type="SMART" id="SM00430">
    <property type="entry name" value="HOLI"/>
    <property type="match status" value="1"/>
</dbReference>
<keyword evidence="6" id="KW-1185">Reference proteome</keyword>
<proteinExistence type="predicted"/>
<dbReference type="InterPro" id="IPR035500">
    <property type="entry name" value="NHR-like_dom_sf"/>
</dbReference>
<dbReference type="InterPro" id="IPR000536">
    <property type="entry name" value="Nucl_hrmn_rcpt_lig-bd"/>
</dbReference>
<dbReference type="InterPro" id="IPR052499">
    <property type="entry name" value="C.elegans_NHRs"/>
</dbReference>
<dbReference type="Gene3D" id="1.10.565.10">
    <property type="entry name" value="Retinoid X Receptor"/>
    <property type="match status" value="1"/>
</dbReference>
<dbReference type="PANTHER" id="PTHR47630:SF5">
    <property type="entry name" value="NR LBD DOMAIN-CONTAINING PROTEIN"/>
    <property type="match status" value="1"/>
</dbReference>
<reference evidence="5 6" key="1">
    <citation type="submission" date="2023-08" db="EMBL/GenBank/DDBJ databases">
        <title>A Necator americanus chromosomal reference genome.</title>
        <authorList>
            <person name="Ilik V."/>
            <person name="Petrzelkova K.J."/>
            <person name="Pardy F."/>
            <person name="Fuh T."/>
            <person name="Niatou-Singa F.S."/>
            <person name="Gouil Q."/>
            <person name="Baker L."/>
            <person name="Ritchie M.E."/>
            <person name="Jex A.R."/>
            <person name="Gazzola D."/>
            <person name="Li H."/>
            <person name="Toshio Fujiwara R."/>
            <person name="Zhan B."/>
            <person name="Aroian R.V."/>
            <person name="Pafco B."/>
            <person name="Schwarz E.M."/>
        </authorList>
    </citation>
    <scope>NUCLEOTIDE SEQUENCE [LARGE SCALE GENOMIC DNA]</scope>
    <source>
        <strain evidence="5 6">Aroian</strain>
        <tissue evidence="5">Whole animal</tissue>
    </source>
</reference>
<dbReference type="EMBL" id="JAVFWL010000004">
    <property type="protein sequence ID" value="KAK6748948.1"/>
    <property type="molecule type" value="Genomic_DNA"/>
</dbReference>
<feature type="domain" description="NR LBD" evidence="4">
    <location>
        <begin position="60"/>
        <end position="320"/>
    </location>
</feature>
<evidence type="ECO:0000256" key="2">
    <source>
        <dbReference type="ARBA" id="ARBA00023163"/>
    </source>
</evidence>
<evidence type="ECO:0000256" key="1">
    <source>
        <dbReference type="ARBA" id="ARBA00023015"/>
    </source>
</evidence>
<accession>A0ABR1DEP7</accession>
<dbReference type="PROSITE" id="PS51843">
    <property type="entry name" value="NR_LBD"/>
    <property type="match status" value="1"/>
</dbReference>
<evidence type="ECO:0000259" key="4">
    <source>
        <dbReference type="PROSITE" id="PS51843"/>
    </source>
</evidence>
<evidence type="ECO:0000256" key="3">
    <source>
        <dbReference type="ARBA" id="ARBA00023170"/>
    </source>
</evidence>